<keyword evidence="1" id="KW-0347">Helicase</keyword>
<dbReference type="GO" id="GO:0004386">
    <property type="term" value="F:helicase activity"/>
    <property type="evidence" value="ECO:0007669"/>
    <property type="project" value="UniProtKB-KW"/>
</dbReference>
<comment type="caution">
    <text evidence="1">The sequence shown here is derived from an EMBL/GenBank/DDBJ whole genome shotgun (WGS) entry which is preliminary data.</text>
</comment>
<keyword evidence="2" id="KW-1185">Reference proteome</keyword>
<dbReference type="InterPro" id="IPR027417">
    <property type="entry name" value="P-loop_NTPase"/>
</dbReference>
<organism evidence="1 2">
    <name type="scientific">Aphis craccivora</name>
    <name type="common">Cowpea aphid</name>
    <dbReference type="NCBI Taxonomy" id="307492"/>
    <lineage>
        <taxon>Eukaryota</taxon>
        <taxon>Metazoa</taxon>
        <taxon>Ecdysozoa</taxon>
        <taxon>Arthropoda</taxon>
        <taxon>Hexapoda</taxon>
        <taxon>Insecta</taxon>
        <taxon>Pterygota</taxon>
        <taxon>Neoptera</taxon>
        <taxon>Paraneoptera</taxon>
        <taxon>Hemiptera</taxon>
        <taxon>Sternorrhyncha</taxon>
        <taxon>Aphidomorpha</taxon>
        <taxon>Aphidoidea</taxon>
        <taxon>Aphididae</taxon>
        <taxon>Aphidini</taxon>
        <taxon>Aphis</taxon>
        <taxon>Aphis</taxon>
    </lineage>
</organism>
<dbReference type="Proteomes" id="UP000478052">
    <property type="component" value="Unassembled WGS sequence"/>
</dbReference>
<accession>A0A6G0XZM9</accession>
<reference evidence="1 2" key="1">
    <citation type="submission" date="2019-08" db="EMBL/GenBank/DDBJ databases">
        <title>Whole genome of Aphis craccivora.</title>
        <authorList>
            <person name="Voronova N.V."/>
            <person name="Shulinski R.S."/>
            <person name="Bandarenka Y.V."/>
            <person name="Zhorov D.G."/>
            <person name="Warner D."/>
        </authorList>
    </citation>
    <scope>NUCLEOTIDE SEQUENCE [LARGE SCALE GENOMIC DNA]</scope>
    <source>
        <strain evidence="1">180601</strain>
        <tissue evidence="1">Whole Body</tissue>
    </source>
</reference>
<gene>
    <name evidence="1" type="ORF">FWK35_00015691</name>
</gene>
<dbReference type="EMBL" id="VUJU01007203">
    <property type="protein sequence ID" value="KAF0746457.1"/>
    <property type="molecule type" value="Genomic_DNA"/>
</dbReference>
<evidence type="ECO:0000313" key="1">
    <source>
        <dbReference type="EMBL" id="KAF0746457.1"/>
    </source>
</evidence>
<sequence length="93" mass="10724">MTINKSQGQSLSMAGIDLRDECFSHRQFYVAYSRVSSASSLVILAQKKLSQTIYIIYIYAFRTNDQAYSLWITNEPRLIIKQNVGWIAQNKEV</sequence>
<evidence type="ECO:0000313" key="2">
    <source>
        <dbReference type="Proteomes" id="UP000478052"/>
    </source>
</evidence>
<keyword evidence="1" id="KW-0378">Hydrolase</keyword>
<dbReference type="AlphaFoldDB" id="A0A6G0XZM9"/>
<dbReference type="SUPFAM" id="SSF52540">
    <property type="entry name" value="P-loop containing nucleoside triphosphate hydrolases"/>
    <property type="match status" value="1"/>
</dbReference>
<keyword evidence="1" id="KW-0547">Nucleotide-binding</keyword>
<keyword evidence="1" id="KW-0067">ATP-binding</keyword>
<proteinExistence type="predicted"/>
<protein>
    <submittedName>
        <fullName evidence="1">ATP-dependent DNA helicase PIF1-like</fullName>
    </submittedName>
</protein>
<name>A0A6G0XZM9_APHCR</name>